<accession>A0A317FLZ0</accession>
<name>A0A317FLZ0_9PROT</name>
<dbReference type="EMBL" id="QGNA01000001">
    <property type="protein sequence ID" value="PWS38606.1"/>
    <property type="molecule type" value="Genomic_DNA"/>
</dbReference>
<sequence length="401" mass="43700">MNEAPPCPVAGDLRPVLLVLSHLRWDFVFQRPQQLMVRAAATHEVLFLEEPVEEDTPAPHLDRSTRAEGVTVLRPVLPRGMAPEPALAAQRALLEAALALRGARPLIAWYYSPMFVPVAEGLAPAVVVYDCMDELSAFRGAPPQMLEMERRLLGRADLVFTGGRSLFEAKRGRHAAVHCFPSSIDAAHFGRARSRPPEPAGLAAIPHPRIGFFGVVDERMDLGLVADLAALRPDWSFCMIGPVVKIDPAALPQAPNLHWLGARDYRELPDQLAHWDLGFMPFALNESTRFISPTKTPEFLAAGLPVVSTPVIDVVRDYGDAGLVEIASDAAGMAERLELLLHRPRATWQARVDARLAAGSWDRTWARMATLLREAAAARARRSGAGSPVPARARAAGATHV</sequence>
<feature type="region of interest" description="Disordered" evidence="1">
    <location>
        <begin position="382"/>
        <end position="401"/>
    </location>
</feature>
<dbReference type="Proteomes" id="UP000245765">
    <property type="component" value="Unassembled WGS sequence"/>
</dbReference>
<proteinExistence type="predicted"/>
<evidence type="ECO:0000256" key="1">
    <source>
        <dbReference type="SAM" id="MobiDB-lite"/>
    </source>
</evidence>
<gene>
    <name evidence="2" type="ORF">DFH01_04845</name>
</gene>
<reference evidence="3" key="1">
    <citation type="submission" date="2018-05" db="EMBL/GenBank/DDBJ databases">
        <authorList>
            <person name="Du Z."/>
            <person name="Wang X."/>
        </authorList>
    </citation>
    <scope>NUCLEOTIDE SEQUENCE [LARGE SCALE GENOMIC DNA]</scope>
    <source>
        <strain evidence="3">CQN31</strain>
    </source>
</reference>
<dbReference type="GO" id="GO:0016740">
    <property type="term" value="F:transferase activity"/>
    <property type="evidence" value="ECO:0007669"/>
    <property type="project" value="UniProtKB-KW"/>
</dbReference>
<dbReference type="Gene3D" id="3.40.50.11010">
    <property type="match status" value="1"/>
</dbReference>
<keyword evidence="2" id="KW-0808">Transferase</keyword>
<comment type="caution">
    <text evidence="2">The sequence shown here is derived from an EMBL/GenBank/DDBJ whole genome shotgun (WGS) entry which is preliminary data.</text>
</comment>
<evidence type="ECO:0000313" key="2">
    <source>
        <dbReference type="EMBL" id="PWS38606.1"/>
    </source>
</evidence>
<keyword evidence="3" id="KW-1185">Reference proteome</keyword>
<dbReference type="RefSeq" id="WP_109869227.1">
    <property type="nucleotide sequence ID" value="NZ_QGNA01000001.1"/>
</dbReference>
<organism evidence="2 3">
    <name type="scientific">Falsiroseomonas bella</name>
    <dbReference type="NCBI Taxonomy" id="2184016"/>
    <lineage>
        <taxon>Bacteria</taxon>
        <taxon>Pseudomonadati</taxon>
        <taxon>Pseudomonadota</taxon>
        <taxon>Alphaproteobacteria</taxon>
        <taxon>Acetobacterales</taxon>
        <taxon>Roseomonadaceae</taxon>
        <taxon>Falsiroseomonas</taxon>
    </lineage>
</organism>
<dbReference type="OrthoDB" id="9769600at2"/>
<evidence type="ECO:0000313" key="3">
    <source>
        <dbReference type="Proteomes" id="UP000245765"/>
    </source>
</evidence>
<dbReference type="Gene3D" id="3.40.50.2000">
    <property type="entry name" value="Glycogen Phosphorylase B"/>
    <property type="match status" value="1"/>
</dbReference>
<dbReference type="Pfam" id="PF13692">
    <property type="entry name" value="Glyco_trans_1_4"/>
    <property type="match status" value="1"/>
</dbReference>
<dbReference type="SUPFAM" id="SSF53756">
    <property type="entry name" value="UDP-Glycosyltransferase/glycogen phosphorylase"/>
    <property type="match status" value="1"/>
</dbReference>
<protein>
    <submittedName>
        <fullName evidence="2">Glycosyl transferase</fullName>
    </submittedName>
</protein>
<dbReference type="AlphaFoldDB" id="A0A317FLZ0"/>